<evidence type="ECO:0000256" key="1">
    <source>
        <dbReference type="SAM" id="Phobius"/>
    </source>
</evidence>
<reference evidence="2" key="1">
    <citation type="submission" date="2013-09" db="EMBL/GenBank/DDBJ databases">
        <authorList>
            <person name="Torriani S.F.F."/>
            <person name="Penselin D."/>
            <person name="Knogge W."/>
            <person name="Felder M."/>
            <person name="Taudien S."/>
            <person name="Platzer M."/>
            <person name="McDonald B.A."/>
            <person name="Brunner P.C."/>
        </authorList>
    </citation>
    <scope>NUCLEOTIDE SEQUENCE</scope>
</reference>
<protein>
    <submittedName>
        <fullName evidence="2">Uncharacterized protein</fullName>
    </submittedName>
</protein>
<reference evidence="2" key="2">
    <citation type="journal article" date="2014" name="Fungal Genet. Biol.">
        <title>Comparative analysis of mitochondrial genomes from closely related Rhynchosporium species reveals extensive intron invasion.</title>
        <authorList>
            <person name="Torriani S.F."/>
            <person name="Penselin D."/>
            <person name="Knogge W."/>
            <person name="Felder M."/>
            <person name="Taudien S."/>
            <person name="Platzer M."/>
            <person name="McDonald B.A."/>
            <person name="Brunner P.C."/>
        </authorList>
    </citation>
    <scope>NUCLEOTIDE SEQUENCE</scope>
</reference>
<proteinExistence type="predicted"/>
<dbReference type="RefSeq" id="YP_008965407.1">
    <property type="nucleotide sequence ID" value="NC_023127.1"/>
</dbReference>
<name>V5W6B0_9HELO</name>
<dbReference type="EMBL" id="KF650574">
    <property type="protein sequence ID" value="AHC02405.1"/>
    <property type="molecule type" value="Genomic_DNA"/>
</dbReference>
<keyword evidence="1" id="KW-1133">Transmembrane helix</keyword>
<evidence type="ECO:0000313" key="2">
    <source>
        <dbReference type="EMBL" id="AHC02405.1"/>
    </source>
</evidence>
<keyword evidence="2" id="KW-0496">Mitochondrion</keyword>
<feature type="transmembrane region" description="Helical" evidence="1">
    <location>
        <begin position="27"/>
        <end position="45"/>
    </location>
</feature>
<organism evidence="2">
    <name type="scientific">Rhynchobrunnera orthospora</name>
    <dbReference type="NCBI Taxonomy" id="210010"/>
    <lineage>
        <taxon>Eukaryota</taxon>
        <taxon>Fungi</taxon>
        <taxon>Dikarya</taxon>
        <taxon>Ascomycota</taxon>
        <taxon>Pezizomycotina</taxon>
        <taxon>Leotiomycetes</taxon>
        <taxon>Helotiales</taxon>
        <taxon>Ploettnerulaceae</taxon>
        <taxon>Rhynchobrunnera</taxon>
    </lineage>
</organism>
<geneLocation type="mitochondrion" evidence="2"/>
<sequence>MYFKFGIIVPETLFNTPLNEIFSLSNLLYYVLASLTILYSVLDFFSSLTLNLQDLAVNLVLFYTDISAEGRIEYFLVDRDIILQRGVEGDSGVYMKVRLLARFNIQQDFNLRNNTNRHIYHLTSTVCRLTLAESSYLSANVHLLNGTSYTVDNYRNLRDATGGLAVSTFHLQDMVRRYFPDN</sequence>
<accession>V5W6B0</accession>
<dbReference type="AlphaFoldDB" id="V5W6B0"/>
<keyword evidence="1" id="KW-0472">Membrane</keyword>
<keyword evidence="1" id="KW-0812">Transmembrane</keyword>